<dbReference type="EMBL" id="GHWJ01010460">
    <property type="protein sequence ID" value="NOV43197.1"/>
    <property type="molecule type" value="Transcribed_RNA"/>
</dbReference>
<protein>
    <submittedName>
        <fullName evidence="1">Putative secreted protein</fullName>
    </submittedName>
</protein>
<reference evidence="1" key="1">
    <citation type="submission" date="2019-09" db="EMBL/GenBank/DDBJ databases">
        <title>Organ-specific transcriptomic study of the physiology of the cattle tick, Rhipicephalus microplus.</title>
        <authorList>
            <person name="Tirloni L."/>
            <person name="Braz G."/>
            <person name="Gandara A.C.P."/>
            <person name="Sabadin G.A."/>
            <person name="da Silva R.M."/>
            <person name="Guizzo M.G."/>
            <person name="Machado J.A."/>
            <person name="Costa E.P."/>
            <person name="Gomes H.F."/>
            <person name="Moraes J."/>
            <person name="Mota M.B.S."/>
            <person name="Mesquita R.D."/>
            <person name="Alvarenga P.H."/>
            <person name="Alves F."/>
            <person name="Seixas A."/>
            <person name="da Fonseca R.N."/>
            <person name="Fogaca A."/>
            <person name="Logullo C."/>
            <person name="Tanaka A."/>
            <person name="Daffre S."/>
            <person name="Termignoni C."/>
            <person name="Vaz I.S.Jr."/>
            <person name="Oliveira P.L."/>
            <person name="Ribeiro J.M."/>
        </authorList>
    </citation>
    <scope>NUCLEOTIDE SEQUENCE</scope>
    <source>
        <strain evidence="1">Porto Alegre</strain>
    </source>
</reference>
<proteinExistence type="predicted"/>
<name>A0A6M2DAR1_RHIMP</name>
<dbReference type="AlphaFoldDB" id="A0A6M2DAR1"/>
<dbReference type="EMBL" id="GHWJ01010462">
    <property type="protein sequence ID" value="NOV43199.1"/>
    <property type="molecule type" value="Transcribed_RNA"/>
</dbReference>
<evidence type="ECO:0000313" key="1">
    <source>
        <dbReference type="EMBL" id="NOV43199.1"/>
    </source>
</evidence>
<organism evidence="1">
    <name type="scientific">Rhipicephalus microplus</name>
    <name type="common">Cattle tick</name>
    <name type="synonym">Boophilus microplus</name>
    <dbReference type="NCBI Taxonomy" id="6941"/>
    <lineage>
        <taxon>Eukaryota</taxon>
        <taxon>Metazoa</taxon>
        <taxon>Ecdysozoa</taxon>
        <taxon>Arthropoda</taxon>
        <taxon>Chelicerata</taxon>
        <taxon>Arachnida</taxon>
        <taxon>Acari</taxon>
        <taxon>Parasitiformes</taxon>
        <taxon>Ixodida</taxon>
        <taxon>Ixodoidea</taxon>
        <taxon>Ixodidae</taxon>
        <taxon>Rhipicephalinae</taxon>
        <taxon>Rhipicephalus</taxon>
        <taxon>Boophilus</taxon>
    </lineage>
</organism>
<sequence>MAIVASYVAVVLLCMCKYLVATYRAAFYYLYIRLFCFAHLTNAKIVARTCLRCSRKYAQVPLAMSLDHKCQLSLHGIERSPS</sequence>
<accession>A0A6M2DAR1</accession>